<reference evidence="1" key="1">
    <citation type="submission" date="2022-06" db="EMBL/GenBank/DDBJ databases">
        <title>Genome Sequence of Candolleomyces eurysporus.</title>
        <authorList>
            <person name="Buettner E."/>
        </authorList>
    </citation>
    <scope>NUCLEOTIDE SEQUENCE</scope>
    <source>
        <strain evidence="1">VTCC 930004</strain>
    </source>
</reference>
<comment type="caution">
    <text evidence="1">The sequence shown here is derived from an EMBL/GenBank/DDBJ whole genome shotgun (WGS) entry which is preliminary data.</text>
</comment>
<organism evidence="1 2">
    <name type="scientific">Candolleomyces eurysporus</name>
    <dbReference type="NCBI Taxonomy" id="2828524"/>
    <lineage>
        <taxon>Eukaryota</taxon>
        <taxon>Fungi</taxon>
        <taxon>Dikarya</taxon>
        <taxon>Basidiomycota</taxon>
        <taxon>Agaricomycotina</taxon>
        <taxon>Agaricomycetes</taxon>
        <taxon>Agaricomycetidae</taxon>
        <taxon>Agaricales</taxon>
        <taxon>Agaricineae</taxon>
        <taxon>Psathyrellaceae</taxon>
        <taxon>Candolleomyces</taxon>
    </lineage>
</organism>
<evidence type="ECO:0008006" key="3">
    <source>
        <dbReference type="Google" id="ProtNLM"/>
    </source>
</evidence>
<keyword evidence="2" id="KW-1185">Reference proteome</keyword>
<evidence type="ECO:0000313" key="1">
    <source>
        <dbReference type="EMBL" id="KAJ2934232.1"/>
    </source>
</evidence>
<gene>
    <name evidence="1" type="ORF">H1R20_g2860</name>
</gene>
<feature type="non-terminal residue" evidence="1">
    <location>
        <position position="288"/>
    </location>
</feature>
<dbReference type="EMBL" id="JANBPK010000723">
    <property type="protein sequence ID" value="KAJ2934232.1"/>
    <property type="molecule type" value="Genomic_DNA"/>
</dbReference>
<dbReference type="OrthoDB" id="10408973at2759"/>
<dbReference type="AlphaFoldDB" id="A0A9W8JGM6"/>
<name>A0A9W8JGM6_9AGAR</name>
<sequence>MPSNASLTLGTLPTAPISLMPGAGPLLALHDCPQCAESHPNPNFLPSPTVPPEVIEGILEHVANPIDMHRLSRLCPKFKALAMYVMYGRVTRLLGEFGLANNREFLRLLRRHAVYWAGPGLLPALFPDYNAGSYGGRMELHSPDRHQALSPIINLLISSGFGVDKIYVGHREVETFASGTLGYPYFGKTVKRIVRLTKQAAGGLKEVIVFVSKSELAGFLSIVEYPTTLMMVYVDGINFHVFGPNIVSISATTTHTVRFAFVTNSTTVAYSLDAPSTTPTCVPSAHGT</sequence>
<evidence type="ECO:0000313" key="2">
    <source>
        <dbReference type="Proteomes" id="UP001140091"/>
    </source>
</evidence>
<dbReference type="Proteomes" id="UP001140091">
    <property type="component" value="Unassembled WGS sequence"/>
</dbReference>
<proteinExistence type="predicted"/>
<accession>A0A9W8JGM6</accession>
<protein>
    <recommendedName>
        <fullName evidence="3">F-box domain-containing protein</fullName>
    </recommendedName>
</protein>